<dbReference type="AlphaFoldDB" id="A0A7I3ZKF5"/>
<dbReference type="PANTHER" id="PTHR33287">
    <property type="entry name" value="OS03G0453550 PROTEIN"/>
    <property type="match status" value="1"/>
</dbReference>
<evidence type="ECO:0000313" key="2">
    <source>
        <dbReference type="Proteomes" id="UP000006727"/>
    </source>
</evidence>
<gene>
    <name evidence="1" type="primary">LOC112280579</name>
</gene>
<dbReference type="PANTHER" id="PTHR33287:SF11">
    <property type="entry name" value="OS03G0778400 PROTEIN"/>
    <property type="match status" value="1"/>
</dbReference>
<evidence type="ECO:0000313" key="1">
    <source>
        <dbReference type="EnsemblPlants" id="PAC:32945119.CDS.1"/>
    </source>
</evidence>
<dbReference type="Gramene" id="Pp3c3_23280V3.2">
    <property type="protein sequence ID" value="PAC:32945119.CDS.1"/>
    <property type="gene ID" value="Pp3c3_23280"/>
</dbReference>
<name>A0A7I3ZKF5_PHYPA</name>
<protein>
    <submittedName>
        <fullName evidence="1">Uncharacterized protein</fullName>
    </submittedName>
</protein>
<reference evidence="1" key="3">
    <citation type="submission" date="2020-12" db="UniProtKB">
        <authorList>
            <consortium name="EnsemblPlants"/>
        </authorList>
    </citation>
    <scope>IDENTIFICATION</scope>
</reference>
<keyword evidence="2" id="KW-1185">Reference proteome</keyword>
<sequence>MAGVALGDPLYEVQNGVSHFDSSSEKTAISLSEDTGFDDKMSGHYVHILNGNKVFKLVVVLHSTATAADQAAWSKSSPSRLDLQDKGITATPPTESEANRLAEIEATPRLRTILKEWEQNFNYSWGKIENEENKCNRHRSEIHQLIGYFSVFQGVVLTAVAHTSSLSCQTWWIPFTLSSLACLATLWAVTQKLRSLFFLKCILEKDRQQSQVWLHAVRCFSELVSKLKLIL</sequence>
<dbReference type="EnsemblPlants" id="Pp3c3_23280V3.2">
    <property type="protein sequence ID" value="PAC:32945119.CDS.1"/>
    <property type="gene ID" value="Pp3c3_23280"/>
</dbReference>
<organism evidence="1 2">
    <name type="scientific">Physcomitrium patens</name>
    <name type="common">Spreading-leaved earth moss</name>
    <name type="synonym">Physcomitrella patens</name>
    <dbReference type="NCBI Taxonomy" id="3218"/>
    <lineage>
        <taxon>Eukaryota</taxon>
        <taxon>Viridiplantae</taxon>
        <taxon>Streptophyta</taxon>
        <taxon>Embryophyta</taxon>
        <taxon>Bryophyta</taxon>
        <taxon>Bryophytina</taxon>
        <taxon>Bryopsida</taxon>
        <taxon>Funariidae</taxon>
        <taxon>Funariales</taxon>
        <taxon>Funariaceae</taxon>
        <taxon>Physcomitrium</taxon>
    </lineage>
</organism>
<accession>A0A7I3ZKF5</accession>
<reference evidence="1 2" key="1">
    <citation type="journal article" date="2008" name="Science">
        <title>The Physcomitrella genome reveals evolutionary insights into the conquest of land by plants.</title>
        <authorList>
            <person name="Rensing S."/>
            <person name="Lang D."/>
            <person name="Zimmer A."/>
            <person name="Terry A."/>
            <person name="Salamov A."/>
            <person name="Shapiro H."/>
            <person name="Nishiyama T."/>
            <person name="Perroud P.-F."/>
            <person name="Lindquist E."/>
            <person name="Kamisugi Y."/>
            <person name="Tanahashi T."/>
            <person name="Sakakibara K."/>
            <person name="Fujita T."/>
            <person name="Oishi K."/>
            <person name="Shin-I T."/>
            <person name="Kuroki Y."/>
            <person name="Toyoda A."/>
            <person name="Suzuki Y."/>
            <person name="Hashimoto A."/>
            <person name="Yamaguchi K."/>
            <person name="Sugano A."/>
            <person name="Kohara Y."/>
            <person name="Fujiyama A."/>
            <person name="Anterola A."/>
            <person name="Aoki S."/>
            <person name="Ashton N."/>
            <person name="Barbazuk W.B."/>
            <person name="Barker E."/>
            <person name="Bennetzen J."/>
            <person name="Bezanilla M."/>
            <person name="Blankenship R."/>
            <person name="Cho S.H."/>
            <person name="Dutcher S."/>
            <person name="Estelle M."/>
            <person name="Fawcett J.A."/>
            <person name="Gundlach H."/>
            <person name="Hanada K."/>
            <person name="Heyl A."/>
            <person name="Hicks K.A."/>
            <person name="Hugh J."/>
            <person name="Lohr M."/>
            <person name="Mayer K."/>
            <person name="Melkozernov A."/>
            <person name="Murata T."/>
            <person name="Nelson D."/>
            <person name="Pils B."/>
            <person name="Prigge M."/>
            <person name="Reiss B."/>
            <person name="Renner T."/>
            <person name="Rombauts S."/>
            <person name="Rushton P."/>
            <person name="Sanderfoot A."/>
            <person name="Schween G."/>
            <person name="Shiu S.-H."/>
            <person name="Stueber K."/>
            <person name="Theodoulou F.L."/>
            <person name="Tu H."/>
            <person name="Van de Peer Y."/>
            <person name="Verrier P.J."/>
            <person name="Waters E."/>
            <person name="Wood A."/>
            <person name="Yang L."/>
            <person name="Cove D."/>
            <person name="Cuming A."/>
            <person name="Hasebe M."/>
            <person name="Lucas S."/>
            <person name="Mishler D.B."/>
            <person name="Reski R."/>
            <person name="Grigoriev I."/>
            <person name="Quatrano R.S."/>
            <person name="Boore J.L."/>
        </authorList>
    </citation>
    <scope>NUCLEOTIDE SEQUENCE [LARGE SCALE GENOMIC DNA]</scope>
    <source>
        <strain evidence="1 2">cv. Gransden 2004</strain>
    </source>
</reference>
<dbReference type="EMBL" id="ABEU02000003">
    <property type="status" value="NOT_ANNOTATED_CDS"/>
    <property type="molecule type" value="Genomic_DNA"/>
</dbReference>
<dbReference type="Proteomes" id="UP000006727">
    <property type="component" value="Chromosome 3"/>
</dbReference>
<proteinExistence type="predicted"/>
<reference evidence="1 2" key="2">
    <citation type="journal article" date="2018" name="Plant J.">
        <title>The Physcomitrella patens chromosome-scale assembly reveals moss genome structure and evolution.</title>
        <authorList>
            <person name="Lang D."/>
            <person name="Ullrich K.K."/>
            <person name="Murat F."/>
            <person name="Fuchs J."/>
            <person name="Jenkins J."/>
            <person name="Haas F.B."/>
            <person name="Piednoel M."/>
            <person name="Gundlach H."/>
            <person name="Van Bel M."/>
            <person name="Meyberg R."/>
            <person name="Vives C."/>
            <person name="Morata J."/>
            <person name="Symeonidi A."/>
            <person name="Hiss M."/>
            <person name="Muchero W."/>
            <person name="Kamisugi Y."/>
            <person name="Saleh O."/>
            <person name="Blanc G."/>
            <person name="Decker E.L."/>
            <person name="van Gessel N."/>
            <person name="Grimwood J."/>
            <person name="Hayes R.D."/>
            <person name="Graham S.W."/>
            <person name="Gunter L.E."/>
            <person name="McDaniel S.F."/>
            <person name="Hoernstein S.N.W."/>
            <person name="Larsson A."/>
            <person name="Li F.W."/>
            <person name="Perroud P.F."/>
            <person name="Phillips J."/>
            <person name="Ranjan P."/>
            <person name="Rokshar D.S."/>
            <person name="Rothfels C.J."/>
            <person name="Schneider L."/>
            <person name="Shu S."/>
            <person name="Stevenson D.W."/>
            <person name="Thummler F."/>
            <person name="Tillich M."/>
            <person name="Villarreal Aguilar J.C."/>
            <person name="Widiez T."/>
            <person name="Wong G.K."/>
            <person name="Wymore A."/>
            <person name="Zhang Y."/>
            <person name="Zimmer A.D."/>
            <person name="Quatrano R.S."/>
            <person name="Mayer K.F.X."/>
            <person name="Goodstein D."/>
            <person name="Casacuberta J.M."/>
            <person name="Vandepoele K."/>
            <person name="Reski R."/>
            <person name="Cuming A.C."/>
            <person name="Tuskan G.A."/>
            <person name="Maumus F."/>
            <person name="Salse J."/>
            <person name="Schmutz J."/>
            <person name="Rensing S.A."/>
        </authorList>
    </citation>
    <scope>NUCLEOTIDE SEQUENCE [LARGE SCALE GENOMIC DNA]</scope>
    <source>
        <strain evidence="1 2">cv. Gransden 2004</strain>
    </source>
</reference>